<proteinExistence type="inferred from homology"/>
<comment type="pathway">
    <text evidence="2">Hormone biosynthesis.</text>
</comment>
<evidence type="ECO:0000256" key="3">
    <source>
        <dbReference type="ARBA" id="ARBA00022723"/>
    </source>
</evidence>
<comment type="cofactor">
    <cofactor evidence="1">
        <name>L-ascorbate</name>
        <dbReference type="ChEBI" id="CHEBI:38290"/>
    </cofactor>
</comment>
<dbReference type="PANTHER" id="PTHR47990">
    <property type="entry name" value="2-OXOGLUTARATE (2OG) AND FE(II)-DEPENDENT OXYGENASE SUPERFAMILY PROTEIN-RELATED"/>
    <property type="match status" value="1"/>
</dbReference>
<evidence type="ECO:0000256" key="7">
    <source>
        <dbReference type="ARBA" id="ARBA00043997"/>
    </source>
</evidence>
<dbReference type="Pfam" id="PF14226">
    <property type="entry name" value="DIOX_N"/>
    <property type="match status" value="1"/>
</dbReference>
<comment type="similarity">
    <text evidence="7">Belongs to the iron/ascorbate-dependent oxidoreductase family. GA20OX subfamily.</text>
</comment>
<evidence type="ECO:0000259" key="10">
    <source>
        <dbReference type="PROSITE" id="PS51471"/>
    </source>
</evidence>
<dbReference type="GO" id="GO:0009686">
    <property type="term" value="P:gibberellin biosynthetic process"/>
    <property type="evidence" value="ECO:0007669"/>
    <property type="project" value="UniProtKB-ARBA"/>
</dbReference>
<evidence type="ECO:0000313" key="12">
    <source>
        <dbReference type="Proteomes" id="UP001372338"/>
    </source>
</evidence>
<keyword evidence="12" id="KW-1185">Reference proteome</keyword>
<feature type="domain" description="Fe2OG dioxygenase" evidence="10">
    <location>
        <begin position="216"/>
        <end position="316"/>
    </location>
</feature>
<dbReference type="EMBL" id="JAYWIO010000004">
    <property type="protein sequence ID" value="KAK7268304.1"/>
    <property type="molecule type" value="Genomic_DNA"/>
</dbReference>
<dbReference type="InterPro" id="IPR026992">
    <property type="entry name" value="DIOX_N"/>
</dbReference>
<evidence type="ECO:0000313" key="11">
    <source>
        <dbReference type="EMBL" id="KAK7268304.1"/>
    </source>
</evidence>
<keyword evidence="3 9" id="KW-0479">Metal-binding</keyword>
<dbReference type="InterPro" id="IPR027443">
    <property type="entry name" value="IPNS-like_sf"/>
</dbReference>
<organism evidence="11 12">
    <name type="scientific">Crotalaria pallida</name>
    <name type="common">Smooth rattlebox</name>
    <name type="synonym">Crotalaria striata</name>
    <dbReference type="NCBI Taxonomy" id="3830"/>
    <lineage>
        <taxon>Eukaryota</taxon>
        <taxon>Viridiplantae</taxon>
        <taxon>Streptophyta</taxon>
        <taxon>Embryophyta</taxon>
        <taxon>Tracheophyta</taxon>
        <taxon>Spermatophyta</taxon>
        <taxon>Magnoliopsida</taxon>
        <taxon>eudicotyledons</taxon>
        <taxon>Gunneridae</taxon>
        <taxon>Pentapetalae</taxon>
        <taxon>rosids</taxon>
        <taxon>fabids</taxon>
        <taxon>Fabales</taxon>
        <taxon>Fabaceae</taxon>
        <taxon>Papilionoideae</taxon>
        <taxon>50 kb inversion clade</taxon>
        <taxon>genistoids sensu lato</taxon>
        <taxon>core genistoids</taxon>
        <taxon>Crotalarieae</taxon>
        <taxon>Crotalaria</taxon>
    </lineage>
</organism>
<comment type="catalytic activity">
    <reaction evidence="8">
        <text>gibberellin A12 + 2 2-oxoglutarate + 3 O2 + H(+) = gibberellin A9 + 2 succinate + 3 CO2 + 2 H2O</text>
        <dbReference type="Rhea" id="RHEA:60772"/>
        <dbReference type="ChEBI" id="CHEBI:15377"/>
        <dbReference type="ChEBI" id="CHEBI:15378"/>
        <dbReference type="ChEBI" id="CHEBI:15379"/>
        <dbReference type="ChEBI" id="CHEBI:16526"/>
        <dbReference type="ChEBI" id="CHEBI:16810"/>
        <dbReference type="ChEBI" id="CHEBI:30031"/>
        <dbReference type="ChEBI" id="CHEBI:58627"/>
        <dbReference type="ChEBI" id="CHEBI:73255"/>
    </reaction>
    <physiologicalReaction direction="left-to-right" evidence="8">
        <dbReference type="Rhea" id="RHEA:60773"/>
    </physiologicalReaction>
</comment>
<keyword evidence="4 9" id="KW-0560">Oxidoreductase</keyword>
<comment type="caution">
    <text evidence="11">The sequence shown here is derived from an EMBL/GenBank/DDBJ whole genome shotgun (WGS) entry which is preliminary data.</text>
</comment>
<evidence type="ECO:0000256" key="2">
    <source>
        <dbReference type="ARBA" id="ARBA00004972"/>
    </source>
</evidence>
<dbReference type="PROSITE" id="PS51471">
    <property type="entry name" value="FE2OG_OXY"/>
    <property type="match status" value="1"/>
</dbReference>
<accession>A0AAN9F299</accession>
<evidence type="ECO:0000256" key="1">
    <source>
        <dbReference type="ARBA" id="ARBA00001961"/>
    </source>
</evidence>
<dbReference type="PRINTS" id="PR00682">
    <property type="entry name" value="IPNSYNTHASE"/>
</dbReference>
<evidence type="ECO:0000256" key="8">
    <source>
        <dbReference type="ARBA" id="ARBA00050508"/>
    </source>
</evidence>
<dbReference type="GO" id="GO:0046872">
    <property type="term" value="F:metal ion binding"/>
    <property type="evidence" value="ECO:0007669"/>
    <property type="project" value="UniProtKB-KW"/>
</dbReference>
<protein>
    <recommendedName>
        <fullName evidence="10">Fe2OG dioxygenase domain-containing protein</fullName>
    </recommendedName>
</protein>
<gene>
    <name evidence="11" type="ORF">RIF29_21001</name>
</gene>
<dbReference type="InterPro" id="IPR044861">
    <property type="entry name" value="IPNS-like_FE2OG_OXY"/>
</dbReference>
<evidence type="ECO:0000256" key="5">
    <source>
        <dbReference type="ARBA" id="ARBA00023004"/>
    </source>
</evidence>
<comment type="pathway">
    <text evidence="6">Plant hormone biosynthesis; gibberellin biosynthesis.</text>
</comment>
<evidence type="ECO:0000256" key="6">
    <source>
        <dbReference type="ARBA" id="ARBA00037909"/>
    </source>
</evidence>
<evidence type="ECO:0000256" key="9">
    <source>
        <dbReference type="RuleBase" id="RU003682"/>
    </source>
</evidence>
<dbReference type="Proteomes" id="UP001372338">
    <property type="component" value="Unassembled WGS sequence"/>
</dbReference>
<evidence type="ECO:0000256" key="4">
    <source>
        <dbReference type="ARBA" id="ARBA00023002"/>
    </source>
</evidence>
<dbReference type="AlphaFoldDB" id="A0AAN9F299"/>
<dbReference type="Pfam" id="PF03171">
    <property type="entry name" value="2OG-FeII_Oxy"/>
    <property type="match status" value="1"/>
</dbReference>
<dbReference type="FunFam" id="2.60.120.330:FF:000003">
    <property type="entry name" value="Gibberellin 20 oxidase 2"/>
    <property type="match status" value="1"/>
</dbReference>
<dbReference type="SUPFAM" id="SSF51197">
    <property type="entry name" value="Clavaminate synthase-like"/>
    <property type="match status" value="1"/>
</dbReference>
<dbReference type="Gene3D" id="2.60.120.330">
    <property type="entry name" value="B-lactam Antibiotic, Isopenicillin N Synthase, Chain"/>
    <property type="match status" value="1"/>
</dbReference>
<dbReference type="GO" id="GO:0045544">
    <property type="term" value="F:gibberellin 20-oxidase activity"/>
    <property type="evidence" value="ECO:0007669"/>
    <property type="project" value="UniProtKB-ARBA"/>
</dbReference>
<sequence>MAMPVLHAPQYPMKNDNKDAQKLTFDVLQHQPNIPSQFIWPDHDKPSLTLPELDAPTIDIKAFLSGDPQAIAKACAQVNEACKKHGFFHVVNHGVDTKLSTHALDCLDDFFGLQLSEKQKAQRKLGEHKGYANSFIGRFSSSLPWKETISFFHTADPSRKTVEDYFVNAMGEDFRQFGNLYQDYCDVLNKLSLAIMELLGISLGVGREYFRDFYEGGESIMRLNYYPPCQQPDLVLGTGPHRDPPSLTILTQDQIGGLQVFVDGEWYSVTPREDALVINIGDTFMAQTNGIYKSCLHRAVVNTEFVRKSVAFFMCPRGDKVVTPPKDLVNNENPRLYPDFTWPTYHDFIQRYVRCNPNTLDCFKEWVKEKELSGELNCAMTITAMK</sequence>
<dbReference type="InterPro" id="IPR050231">
    <property type="entry name" value="Iron_ascorbate_oxido_reductase"/>
</dbReference>
<keyword evidence="5 9" id="KW-0408">Iron</keyword>
<reference evidence="11 12" key="1">
    <citation type="submission" date="2024-01" db="EMBL/GenBank/DDBJ databases">
        <title>The genomes of 5 underutilized Papilionoideae crops provide insights into root nodulation and disease resistanc.</title>
        <authorList>
            <person name="Yuan L."/>
        </authorList>
    </citation>
    <scope>NUCLEOTIDE SEQUENCE [LARGE SCALE GENOMIC DNA]</scope>
    <source>
        <strain evidence="11">ZHUSHIDOU_FW_LH</strain>
        <tissue evidence="11">Leaf</tissue>
    </source>
</reference>
<name>A0AAN9F299_CROPI</name>
<dbReference type="InterPro" id="IPR005123">
    <property type="entry name" value="Oxoglu/Fe-dep_dioxygenase_dom"/>
</dbReference>